<evidence type="ECO:0000256" key="1">
    <source>
        <dbReference type="ARBA" id="ARBA00022729"/>
    </source>
</evidence>
<evidence type="ECO:0000313" key="6">
    <source>
        <dbReference type="Proteomes" id="UP001341840"/>
    </source>
</evidence>
<keyword evidence="1" id="KW-0732">Signal</keyword>
<dbReference type="PANTHER" id="PTHR36710">
    <property type="entry name" value="PECTINESTERASE INHIBITOR-LIKE"/>
    <property type="match status" value="1"/>
</dbReference>
<keyword evidence="6" id="KW-1185">Reference proteome</keyword>
<feature type="domain" description="Pectinesterase inhibitor" evidence="4">
    <location>
        <begin position="2"/>
        <end position="154"/>
    </location>
</feature>
<dbReference type="Pfam" id="PF04043">
    <property type="entry name" value="PMEI"/>
    <property type="match status" value="1"/>
</dbReference>
<dbReference type="SMART" id="SM00856">
    <property type="entry name" value="PMEI"/>
    <property type="match status" value="1"/>
</dbReference>
<dbReference type="InterPro" id="IPR034088">
    <property type="entry name" value="Pla_a_1-like"/>
</dbReference>
<dbReference type="Proteomes" id="UP001341840">
    <property type="component" value="Unassembled WGS sequence"/>
</dbReference>
<evidence type="ECO:0000256" key="2">
    <source>
        <dbReference type="ARBA" id="ARBA00023157"/>
    </source>
</evidence>
<dbReference type="InterPro" id="IPR035513">
    <property type="entry name" value="Invertase/methylesterase_inhib"/>
</dbReference>
<evidence type="ECO:0000259" key="4">
    <source>
        <dbReference type="SMART" id="SM00856"/>
    </source>
</evidence>
<evidence type="ECO:0000256" key="3">
    <source>
        <dbReference type="ARBA" id="ARBA00038471"/>
    </source>
</evidence>
<keyword evidence="2" id="KW-1015">Disulfide bond</keyword>
<dbReference type="SUPFAM" id="SSF101148">
    <property type="entry name" value="Plant invertase/pectin methylesterase inhibitor"/>
    <property type="match status" value="1"/>
</dbReference>
<dbReference type="EMBL" id="JASCZI010121110">
    <property type="protein sequence ID" value="MED6159827.1"/>
    <property type="molecule type" value="Genomic_DNA"/>
</dbReference>
<dbReference type="InterPro" id="IPR052421">
    <property type="entry name" value="PCW_Enzyme_Inhibitor"/>
</dbReference>
<protein>
    <recommendedName>
        <fullName evidence="4">Pectinesterase inhibitor domain-containing protein</fullName>
    </recommendedName>
</protein>
<dbReference type="InterPro" id="IPR006501">
    <property type="entry name" value="Pectinesterase_inhib_dom"/>
</dbReference>
<evidence type="ECO:0000313" key="5">
    <source>
        <dbReference type="EMBL" id="MED6159827.1"/>
    </source>
</evidence>
<dbReference type="CDD" id="cd15795">
    <property type="entry name" value="PMEI-Pla_a_1_like"/>
    <property type="match status" value="1"/>
</dbReference>
<name>A0ABU6UEX3_9FABA</name>
<comment type="caution">
    <text evidence="5">The sequence shown here is derived from an EMBL/GenBank/DDBJ whole genome shotgun (WGS) entry which is preliminary data.</text>
</comment>
<dbReference type="PANTHER" id="PTHR36710:SF15">
    <property type="entry name" value="INVERTASE INHIBITOR"/>
    <property type="match status" value="1"/>
</dbReference>
<organism evidence="5 6">
    <name type="scientific">Stylosanthes scabra</name>
    <dbReference type="NCBI Taxonomy" id="79078"/>
    <lineage>
        <taxon>Eukaryota</taxon>
        <taxon>Viridiplantae</taxon>
        <taxon>Streptophyta</taxon>
        <taxon>Embryophyta</taxon>
        <taxon>Tracheophyta</taxon>
        <taxon>Spermatophyta</taxon>
        <taxon>Magnoliopsida</taxon>
        <taxon>eudicotyledons</taxon>
        <taxon>Gunneridae</taxon>
        <taxon>Pentapetalae</taxon>
        <taxon>rosids</taxon>
        <taxon>fabids</taxon>
        <taxon>Fabales</taxon>
        <taxon>Fabaceae</taxon>
        <taxon>Papilionoideae</taxon>
        <taxon>50 kb inversion clade</taxon>
        <taxon>dalbergioids sensu lato</taxon>
        <taxon>Dalbergieae</taxon>
        <taxon>Pterocarpus clade</taxon>
        <taxon>Stylosanthes</taxon>
    </lineage>
</organism>
<sequence length="165" mass="17931">MSPKDLVDQTCQKCANQSKILSYPLCSTSLPVIPVSHSANLQGLALIAMELALENVTSTIETIDKLLDDETVISSIVIENLKDCMEMYSDGAWTIVNSIGAFLSGNYEVPVNWMSSVMESASTCQQGFVDKRVKSPLTTENYNLFQLSGIAVCIIQMSNPVARAS</sequence>
<comment type="similarity">
    <text evidence="3">Belongs to the PMEI family.</text>
</comment>
<accession>A0ABU6UEX3</accession>
<dbReference type="Gene3D" id="1.20.140.40">
    <property type="entry name" value="Invertase/pectin methylesterase inhibitor family protein"/>
    <property type="match status" value="1"/>
</dbReference>
<gene>
    <name evidence="5" type="ORF">PIB30_045766</name>
</gene>
<proteinExistence type="inferred from homology"/>
<dbReference type="NCBIfam" id="TIGR01614">
    <property type="entry name" value="PME_inhib"/>
    <property type="match status" value="1"/>
</dbReference>
<reference evidence="5 6" key="1">
    <citation type="journal article" date="2023" name="Plants (Basel)">
        <title>Bridging the Gap: Combining Genomics and Transcriptomics Approaches to Understand Stylosanthes scabra, an Orphan Legume from the Brazilian Caatinga.</title>
        <authorList>
            <person name="Ferreira-Neto J.R.C."/>
            <person name="da Silva M.D."/>
            <person name="Binneck E."/>
            <person name="de Melo N.F."/>
            <person name="da Silva R.H."/>
            <person name="de Melo A.L.T.M."/>
            <person name="Pandolfi V."/>
            <person name="Bustamante F.O."/>
            <person name="Brasileiro-Vidal A.C."/>
            <person name="Benko-Iseppon A.M."/>
        </authorList>
    </citation>
    <scope>NUCLEOTIDE SEQUENCE [LARGE SCALE GENOMIC DNA]</scope>
    <source>
        <tissue evidence="5">Leaves</tissue>
    </source>
</reference>